<dbReference type="AlphaFoldDB" id="A0A0F9MS26"/>
<reference evidence="1" key="1">
    <citation type="journal article" date="2015" name="Nature">
        <title>Complex archaea that bridge the gap between prokaryotes and eukaryotes.</title>
        <authorList>
            <person name="Spang A."/>
            <person name="Saw J.H."/>
            <person name="Jorgensen S.L."/>
            <person name="Zaremba-Niedzwiedzka K."/>
            <person name="Martijn J."/>
            <person name="Lind A.E."/>
            <person name="van Eijk R."/>
            <person name="Schleper C."/>
            <person name="Guy L."/>
            <person name="Ettema T.J."/>
        </authorList>
    </citation>
    <scope>NUCLEOTIDE SEQUENCE</scope>
</reference>
<evidence type="ECO:0000313" key="1">
    <source>
        <dbReference type="EMBL" id="KKM72027.1"/>
    </source>
</evidence>
<comment type="caution">
    <text evidence="1">The sequence shown here is derived from an EMBL/GenBank/DDBJ whole genome shotgun (WGS) entry which is preliminary data.</text>
</comment>
<proteinExistence type="predicted"/>
<accession>A0A0F9MS26</accession>
<sequence>MSIRQFIAMLEQVAEVQKMEMGGDDKQETSLSGDAGFALAKTMFPRGRSRQR</sequence>
<dbReference type="EMBL" id="LAZR01009537">
    <property type="protein sequence ID" value="KKM72027.1"/>
    <property type="molecule type" value="Genomic_DNA"/>
</dbReference>
<name>A0A0F9MS26_9ZZZZ</name>
<organism evidence="1">
    <name type="scientific">marine sediment metagenome</name>
    <dbReference type="NCBI Taxonomy" id="412755"/>
    <lineage>
        <taxon>unclassified sequences</taxon>
        <taxon>metagenomes</taxon>
        <taxon>ecological metagenomes</taxon>
    </lineage>
</organism>
<gene>
    <name evidence="1" type="ORF">LCGC14_1424620</name>
</gene>
<protein>
    <submittedName>
        <fullName evidence="1">Uncharacterized protein</fullName>
    </submittedName>
</protein>